<dbReference type="InterPro" id="IPR015915">
    <property type="entry name" value="Kelch-typ_b-propeller"/>
</dbReference>
<feature type="domain" description="BACON" evidence="5">
    <location>
        <begin position="478"/>
        <end position="530"/>
    </location>
</feature>
<evidence type="ECO:0000313" key="7">
    <source>
        <dbReference type="EMBL" id="SMC16976.1"/>
    </source>
</evidence>
<evidence type="ECO:0000256" key="2">
    <source>
        <dbReference type="ARBA" id="ARBA00022737"/>
    </source>
</evidence>
<dbReference type="PANTHER" id="PTHR46344:SF27">
    <property type="entry name" value="KELCH REPEAT SUPERFAMILY PROTEIN"/>
    <property type="match status" value="1"/>
</dbReference>
<evidence type="ECO:0000259" key="5">
    <source>
        <dbReference type="Pfam" id="PF13004"/>
    </source>
</evidence>
<keyword evidence="3" id="KW-0732">Signal</keyword>
<dbReference type="AlphaFoldDB" id="A0A1W1WZ18"/>
<accession>A0A1W1WZ18</accession>
<dbReference type="OrthoDB" id="251941at2"/>
<keyword evidence="2" id="KW-0677">Repeat</keyword>
<evidence type="ECO:0000256" key="3">
    <source>
        <dbReference type="SAM" id="SignalP"/>
    </source>
</evidence>
<dbReference type="Pfam" id="PF04151">
    <property type="entry name" value="PPC"/>
    <property type="match status" value="1"/>
</dbReference>
<dbReference type="Pfam" id="PF01344">
    <property type="entry name" value="Kelch_1"/>
    <property type="match status" value="1"/>
</dbReference>
<dbReference type="InterPro" id="IPR037293">
    <property type="entry name" value="Gal_Oxidase_central_sf"/>
</dbReference>
<dbReference type="InterPro" id="IPR007280">
    <property type="entry name" value="Peptidase_C_arc/bac"/>
</dbReference>
<dbReference type="Gene3D" id="2.120.10.80">
    <property type="entry name" value="Kelch-type beta propeller"/>
    <property type="match status" value="1"/>
</dbReference>
<dbReference type="Gene3D" id="2.60.120.380">
    <property type="match status" value="1"/>
</dbReference>
<feature type="chain" id="PRO_5011963867" evidence="3">
    <location>
        <begin position="19"/>
        <end position="924"/>
    </location>
</feature>
<dbReference type="SMART" id="SM00612">
    <property type="entry name" value="Kelch"/>
    <property type="match status" value="6"/>
</dbReference>
<feature type="domain" description="BACON" evidence="5">
    <location>
        <begin position="566"/>
        <end position="616"/>
    </location>
</feature>
<feature type="signal peptide" evidence="3">
    <location>
        <begin position="1"/>
        <end position="18"/>
    </location>
</feature>
<feature type="domain" description="Peptidase C-terminal archaeal/bacterial" evidence="4">
    <location>
        <begin position="833"/>
        <end position="908"/>
    </location>
</feature>
<dbReference type="RefSeq" id="WP_084088757.1">
    <property type="nucleotide sequence ID" value="NZ_FWXD01000001.1"/>
</dbReference>
<protein>
    <submittedName>
        <fullName evidence="7">Putative binding domain-containing protein, N-terminal</fullName>
    </submittedName>
</protein>
<dbReference type="SUPFAM" id="SSF117281">
    <property type="entry name" value="Kelch motif"/>
    <property type="match status" value="2"/>
</dbReference>
<reference evidence="7 8" key="1">
    <citation type="submission" date="2017-04" db="EMBL/GenBank/DDBJ databases">
        <authorList>
            <person name="Afonso C.L."/>
            <person name="Miller P.J."/>
            <person name="Scott M.A."/>
            <person name="Spackman E."/>
            <person name="Goraichik I."/>
            <person name="Dimitrov K.M."/>
            <person name="Suarez D.L."/>
            <person name="Swayne D.E."/>
        </authorList>
    </citation>
    <scope>NUCLEOTIDE SEQUENCE [LARGE SCALE GENOMIC DNA]</scope>
    <source>
        <strain evidence="7 8">DSM 23236</strain>
    </source>
</reference>
<gene>
    <name evidence="7" type="ORF">SAMN02745857_00300</name>
</gene>
<keyword evidence="1" id="KW-0880">Kelch repeat</keyword>
<proteinExistence type="predicted"/>
<evidence type="ECO:0000259" key="4">
    <source>
        <dbReference type="Pfam" id="PF04151"/>
    </source>
</evidence>
<keyword evidence="8" id="KW-1185">Reference proteome</keyword>
<dbReference type="InterPro" id="IPR024361">
    <property type="entry name" value="BACON"/>
</dbReference>
<feature type="domain" description="BACON" evidence="6">
    <location>
        <begin position="630"/>
        <end position="704"/>
    </location>
</feature>
<dbReference type="Gene3D" id="2.60.40.10">
    <property type="entry name" value="Immunoglobulins"/>
    <property type="match status" value="5"/>
</dbReference>
<name>A0A1W1WZ18_9NEIS</name>
<dbReference type="InterPro" id="IPR013783">
    <property type="entry name" value="Ig-like_fold"/>
</dbReference>
<dbReference type="CDD" id="cd14948">
    <property type="entry name" value="BACON"/>
    <property type="match status" value="3"/>
</dbReference>
<dbReference type="InterPro" id="IPR006652">
    <property type="entry name" value="Kelch_1"/>
</dbReference>
<organism evidence="7 8">
    <name type="scientific">Andreprevotia lacus DSM 23236</name>
    <dbReference type="NCBI Taxonomy" id="1121001"/>
    <lineage>
        <taxon>Bacteria</taxon>
        <taxon>Pseudomonadati</taxon>
        <taxon>Pseudomonadota</taxon>
        <taxon>Betaproteobacteria</taxon>
        <taxon>Neisseriales</taxon>
        <taxon>Chitinibacteraceae</taxon>
        <taxon>Andreprevotia</taxon>
    </lineage>
</organism>
<evidence type="ECO:0000313" key="8">
    <source>
        <dbReference type="Proteomes" id="UP000192761"/>
    </source>
</evidence>
<evidence type="ECO:0000256" key="1">
    <source>
        <dbReference type="ARBA" id="ARBA00022441"/>
    </source>
</evidence>
<sequence length="924" mass="92432">MRLLGALVLSCWLPLALASAMVGNMQTPRSSQTATLLADGSVLVAGGDTASGSLSSMTATAERYAPATYTFSPTGSLQTARSGHAAIRLNDGRVLVLGGLGYINGQSVTLKSAELYDPATGSWTPTGSMLTARRSPVVLLLSSGKVLVVGGGSSIQSTEIYDPATGSFAASGSLQTARDQFAATVLADDRVLVAGGALGIGGTTASAELWTPGSGTWAYTGSMLSARAYASATLLKSGKVLIAGGNASSTFPSGTELFDPVSNTFSAGPVMQTPRSTHQASLLADGSVLVTGGWNSSYVTQTSAELYNPQSNSWQQTGTTSSRNWGIATVLGTGDAILITGSSSSSLAATAEWFSPACGLISNATNPASLLFPQSGGPGSFTVTLPANCLWSVNRPSGWLSITGSGMGSGNGIVTFNVASFTPPPNQIGRGATLFVNESAVSINQNLGTNTAAMTPASQAFTAAGGSGNISVSVPAGTNWSVTNIPAWISTSQTAGNGSATLSFTVAPNSGDARIAWLQIAGLSFTVTQAAAAPSCTPTLSSNSASFGPATVSGNVALTVASGCTWSVTGVPAWVTVSPLAGSGGAQISFTLASNSGAARSATLAIAGQNYTVSQAAASACSQPLLSTSTQNFAAAGGPGSVNVSATAGCSWTATGLPDWLTPTGSASGNGNGVFNYTVAPNTNSASPRVATLQIGGSNYTVSQPAGLSVGCVGSTSGAAPATANSQGDTQSIFIYASNSCSWTVGALPGWITLTSPASNVGQISLKYSVAPNDGPARSAILAAAGLNITINQAASSQPAACLPVEIRPGIAQSGSLSYSSCTAGARGSSYFTNRHSFYATAGQAISIQLNGGFDTYLYLKDPNGIVIASNDDDIGSGLNGNSRIPPGAGSFTLPASISGTYVIEVTSYLQRIIGNYSLKLNTY</sequence>
<dbReference type="PANTHER" id="PTHR46344">
    <property type="entry name" value="OS02G0202900 PROTEIN"/>
    <property type="match status" value="1"/>
</dbReference>
<dbReference type="Pfam" id="PF13004">
    <property type="entry name" value="BACON"/>
    <property type="match status" value="2"/>
</dbReference>
<evidence type="ECO:0000259" key="6">
    <source>
        <dbReference type="Pfam" id="PF19190"/>
    </source>
</evidence>
<dbReference type="Proteomes" id="UP000192761">
    <property type="component" value="Unassembled WGS sequence"/>
</dbReference>
<dbReference type="STRING" id="1121001.SAMN02745857_00300"/>
<dbReference type="EMBL" id="FWXD01000001">
    <property type="protein sequence ID" value="SMC16976.1"/>
    <property type="molecule type" value="Genomic_DNA"/>
</dbReference>
<dbReference type="Pfam" id="PF19190">
    <property type="entry name" value="BACON_2"/>
    <property type="match status" value="1"/>
</dbReference>
<dbReference type="Gene3D" id="2.130.10.80">
    <property type="entry name" value="Galactose oxidase/kelch, beta-propeller"/>
    <property type="match status" value="2"/>
</dbReference>